<evidence type="ECO:0000313" key="2">
    <source>
        <dbReference type="EMBL" id="SDX56960.1"/>
    </source>
</evidence>
<name>A0A1H3CSE0_9PSEU</name>
<evidence type="ECO:0000256" key="1">
    <source>
        <dbReference type="SAM" id="MobiDB-lite"/>
    </source>
</evidence>
<dbReference type="Proteomes" id="UP000199515">
    <property type="component" value="Unassembled WGS sequence"/>
</dbReference>
<organism evidence="2 3">
    <name type="scientific">Amycolatopsis xylanica</name>
    <dbReference type="NCBI Taxonomy" id="589385"/>
    <lineage>
        <taxon>Bacteria</taxon>
        <taxon>Bacillati</taxon>
        <taxon>Actinomycetota</taxon>
        <taxon>Actinomycetes</taxon>
        <taxon>Pseudonocardiales</taxon>
        <taxon>Pseudonocardiaceae</taxon>
        <taxon>Amycolatopsis</taxon>
    </lineage>
</organism>
<gene>
    <name evidence="2" type="ORF">SAMN05421504_103130</name>
</gene>
<dbReference type="EMBL" id="FNON01000003">
    <property type="protein sequence ID" value="SDX56960.1"/>
    <property type="molecule type" value="Genomic_DNA"/>
</dbReference>
<evidence type="ECO:0000313" key="3">
    <source>
        <dbReference type="Proteomes" id="UP000199515"/>
    </source>
</evidence>
<keyword evidence="3" id="KW-1185">Reference proteome</keyword>
<feature type="compositionally biased region" description="Low complexity" evidence="1">
    <location>
        <begin position="125"/>
        <end position="137"/>
    </location>
</feature>
<protein>
    <submittedName>
        <fullName evidence="2">Uncharacterized protein</fullName>
    </submittedName>
</protein>
<feature type="region of interest" description="Disordered" evidence="1">
    <location>
        <begin position="104"/>
        <end position="144"/>
    </location>
</feature>
<reference evidence="2 3" key="1">
    <citation type="submission" date="2016-10" db="EMBL/GenBank/DDBJ databases">
        <authorList>
            <person name="de Groot N.N."/>
        </authorList>
    </citation>
    <scope>NUCLEOTIDE SEQUENCE [LARGE SCALE GENOMIC DNA]</scope>
    <source>
        <strain evidence="2 3">CPCC 202699</strain>
    </source>
</reference>
<feature type="compositionally biased region" description="Pro residues" evidence="1">
    <location>
        <begin position="109"/>
        <end position="124"/>
    </location>
</feature>
<dbReference type="AlphaFoldDB" id="A0A1H3CSE0"/>
<proteinExistence type="predicted"/>
<accession>A0A1H3CSE0</accession>
<sequence>MGAAALVAGIGTTPAQADEVLWGIGPSPVQPGGQIHVSMRAWAGGCAPGTPVTSPGLVAPIKWQGEAGNFPSYTGTGTVVKKPGKYVATFTCQSGKKASATFVVAGTPAPDPTPTPAKPKPTAKPKPQVAVKPKGAPQTGGGEQ</sequence>